<evidence type="ECO:0000313" key="15">
    <source>
        <dbReference type="EMBL" id="CAA82938.1"/>
    </source>
</evidence>
<feature type="domain" description="TAZ-type" evidence="14">
    <location>
        <begin position="7"/>
        <end position="102"/>
    </location>
</feature>
<dbReference type="Proteomes" id="UP000001940">
    <property type="component" value="Chromosome III"/>
</dbReference>
<dbReference type="GO" id="GO:0008270">
    <property type="term" value="F:zinc ion binding"/>
    <property type="evidence" value="ECO:0007669"/>
    <property type="project" value="UniProtKB-KW"/>
</dbReference>
<dbReference type="InParanoid" id="Q7JMS5"/>
<keyword evidence="4 12" id="KW-0479">Metal-binding</keyword>
<evidence type="ECO:0007829" key="18">
    <source>
        <dbReference type="PeptideAtlas" id="Q7JMS5"/>
    </source>
</evidence>
<organism evidence="15 16">
    <name type="scientific">Caenorhabditis elegans</name>
    <dbReference type="NCBI Taxonomy" id="6239"/>
    <lineage>
        <taxon>Eukaryota</taxon>
        <taxon>Metazoa</taxon>
        <taxon>Ecdysozoa</taxon>
        <taxon>Nematoda</taxon>
        <taxon>Chromadorea</taxon>
        <taxon>Rhabditida</taxon>
        <taxon>Rhabditina</taxon>
        <taxon>Rhabditomorpha</taxon>
        <taxon>Rhabditoidea</taxon>
        <taxon>Rhabditidae</taxon>
        <taxon>Peloderinae</taxon>
        <taxon>Caenorhabditis</taxon>
    </lineage>
</organism>
<dbReference type="HOGENOM" id="CLU_1373329_0_0_1"/>
<evidence type="ECO:0000256" key="4">
    <source>
        <dbReference type="ARBA" id="ARBA00022723"/>
    </source>
</evidence>
<dbReference type="InterPro" id="IPR035898">
    <property type="entry name" value="TAZ_dom_sf"/>
</dbReference>
<evidence type="ECO:0000313" key="17">
    <source>
        <dbReference type="WormBase" id="F40F12.7"/>
    </source>
</evidence>
<keyword evidence="18" id="KW-1267">Proteomics identification</keyword>
<dbReference type="STRING" id="6239.F40F12.7.4"/>
<proteinExistence type="evidence at protein level"/>
<evidence type="ECO:0000256" key="13">
    <source>
        <dbReference type="SAM" id="MobiDB-lite"/>
    </source>
</evidence>
<dbReference type="IntAct" id="Q7JMS5">
    <property type="interactions" value="1"/>
</dbReference>
<dbReference type="eggNOG" id="KOG1778">
    <property type="taxonomic scope" value="Eukaryota"/>
</dbReference>
<evidence type="ECO:0000256" key="11">
    <source>
        <dbReference type="ARBA" id="ARBA00048017"/>
    </source>
</evidence>
<dbReference type="RefSeq" id="NP_001366682.1">
    <property type="nucleotide sequence ID" value="NM_001379874.3"/>
</dbReference>
<dbReference type="EMBL" id="BX284603">
    <property type="protein sequence ID" value="CAA82938.1"/>
    <property type="molecule type" value="Genomic_DNA"/>
</dbReference>
<dbReference type="SMART" id="SM00551">
    <property type="entry name" value="ZnF_TAZ"/>
    <property type="match status" value="1"/>
</dbReference>
<dbReference type="Gene3D" id="1.20.1020.10">
    <property type="entry name" value="TAZ domain"/>
    <property type="match status" value="1"/>
</dbReference>
<evidence type="ECO:0000256" key="12">
    <source>
        <dbReference type="PROSITE-ProRule" id="PRU00203"/>
    </source>
</evidence>
<dbReference type="PaxDb" id="6239-F40F12.7.3"/>
<dbReference type="CTD" id="176402"/>
<dbReference type="PeptideAtlas" id="Q7JMS5"/>
<feature type="region of interest" description="Disordered" evidence="13">
    <location>
        <begin position="144"/>
        <end position="170"/>
    </location>
</feature>
<dbReference type="PROSITE" id="PS50134">
    <property type="entry name" value="ZF_TAZ"/>
    <property type="match status" value="1"/>
</dbReference>
<dbReference type="FunCoup" id="Q7JMS5">
    <property type="interactions" value="2"/>
</dbReference>
<keyword evidence="7" id="KW-0156">Chromatin regulator</keyword>
<evidence type="ECO:0000256" key="3">
    <source>
        <dbReference type="ARBA" id="ARBA00022679"/>
    </source>
</evidence>
<reference evidence="15 16" key="1">
    <citation type="journal article" date="1998" name="Science">
        <title>Genome sequence of the nematode C. elegans: a platform for investigating biology.</title>
        <authorList>
            <consortium name="The C. elegans sequencing consortium"/>
            <person name="Sulson J.E."/>
            <person name="Waterston R."/>
        </authorList>
    </citation>
    <scope>NUCLEOTIDE SEQUENCE [LARGE SCALE GENOMIC DNA]</scope>
    <source>
        <strain evidence="15 16">Bristol N2</strain>
    </source>
</reference>
<comment type="catalytic activity">
    <reaction evidence="11">
        <text>L-lysyl-[protein] + acetyl-CoA = N(6)-acetyl-L-lysyl-[protein] + CoA + H(+)</text>
        <dbReference type="Rhea" id="RHEA:45948"/>
        <dbReference type="Rhea" id="RHEA-COMP:9752"/>
        <dbReference type="Rhea" id="RHEA-COMP:10731"/>
        <dbReference type="ChEBI" id="CHEBI:15378"/>
        <dbReference type="ChEBI" id="CHEBI:29969"/>
        <dbReference type="ChEBI" id="CHEBI:57287"/>
        <dbReference type="ChEBI" id="CHEBI:57288"/>
        <dbReference type="ChEBI" id="CHEBI:61930"/>
        <dbReference type="EC" id="2.3.1.48"/>
    </reaction>
</comment>
<dbReference type="GO" id="GO:0006355">
    <property type="term" value="P:regulation of DNA-templated transcription"/>
    <property type="evidence" value="ECO:0007669"/>
    <property type="project" value="InterPro"/>
</dbReference>
<evidence type="ECO:0000256" key="6">
    <source>
        <dbReference type="ARBA" id="ARBA00022833"/>
    </source>
</evidence>
<dbReference type="UCSC" id="F40F12.7.2">
    <property type="organism name" value="c. elegans"/>
</dbReference>
<name>Q7JMS5_CAEEL</name>
<dbReference type="GO" id="GO:0005634">
    <property type="term" value="C:nucleus"/>
    <property type="evidence" value="ECO:0007669"/>
    <property type="project" value="UniProtKB-SubCell"/>
</dbReference>
<dbReference type="Pfam" id="PF02135">
    <property type="entry name" value="zf-TAZ"/>
    <property type="match status" value="1"/>
</dbReference>
<evidence type="ECO:0000256" key="9">
    <source>
        <dbReference type="ARBA" id="ARBA00023163"/>
    </source>
</evidence>
<dbReference type="PhylomeDB" id="Q7JMS5"/>
<keyword evidence="8" id="KW-0805">Transcription regulation</keyword>
<dbReference type="WormBase" id="F40F12.7">
    <property type="protein sequence ID" value="CE00570"/>
    <property type="gene ID" value="WBGene00009595"/>
    <property type="gene designation" value="cbp-3"/>
</dbReference>
<feature type="zinc finger region" description="TAZ-type" evidence="12">
    <location>
        <begin position="7"/>
        <end position="102"/>
    </location>
</feature>
<keyword evidence="9" id="KW-0804">Transcription</keyword>
<comment type="subcellular location">
    <subcellularLocation>
        <location evidence="1">Nucleus</location>
    </subcellularLocation>
</comment>
<dbReference type="InterPro" id="IPR000197">
    <property type="entry name" value="Znf_TAZ"/>
</dbReference>
<dbReference type="SMR" id="Q7JMS5"/>
<keyword evidence="3" id="KW-0808">Transferase</keyword>
<dbReference type="EC" id="2.3.1.48" evidence="2"/>
<keyword evidence="6 12" id="KW-0862">Zinc</keyword>
<dbReference type="GeneID" id="176402"/>
<dbReference type="GO" id="GO:0036499">
    <property type="term" value="P:PERK-mediated unfolded protein response"/>
    <property type="evidence" value="ECO:0007007"/>
    <property type="project" value="WormBase"/>
</dbReference>
<gene>
    <name evidence="15 17" type="primary">cbp-3</name>
    <name evidence="15" type="ORF">CELE_F40F12.7</name>
    <name evidence="17" type="ORF">F40F12.7</name>
</gene>
<evidence type="ECO:0000256" key="2">
    <source>
        <dbReference type="ARBA" id="ARBA00013184"/>
    </source>
</evidence>
<dbReference type="AGR" id="WB:WBGene00009595"/>
<dbReference type="PANTHER" id="PTHR13808">
    <property type="entry name" value="CBP/P300-RELATED"/>
    <property type="match status" value="1"/>
</dbReference>
<dbReference type="PIR" id="S42836">
    <property type="entry name" value="S42836"/>
</dbReference>
<dbReference type="AlphaFoldDB" id="Q7JMS5"/>
<evidence type="ECO:0000256" key="8">
    <source>
        <dbReference type="ARBA" id="ARBA00023015"/>
    </source>
</evidence>
<evidence type="ECO:0000313" key="16">
    <source>
        <dbReference type="Proteomes" id="UP000001940"/>
    </source>
</evidence>
<dbReference type="OrthoDB" id="899at2759"/>
<protein>
    <recommendedName>
        <fullName evidence="2">histone acetyltransferase</fullName>
        <ecNumber evidence="2">2.3.1.48</ecNumber>
    </recommendedName>
</protein>
<feature type="compositionally biased region" description="Polar residues" evidence="13">
    <location>
        <begin position="152"/>
        <end position="170"/>
    </location>
</feature>
<keyword evidence="10" id="KW-0539">Nucleus</keyword>
<evidence type="ECO:0000256" key="10">
    <source>
        <dbReference type="ARBA" id="ARBA00023242"/>
    </source>
</evidence>
<dbReference type="GO" id="GO:0004402">
    <property type="term" value="F:histone acetyltransferase activity"/>
    <property type="evidence" value="ECO:0007669"/>
    <property type="project" value="InterPro"/>
</dbReference>
<evidence type="ECO:0000259" key="14">
    <source>
        <dbReference type="PROSITE" id="PS50134"/>
    </source>
</evidence>
<accession>Q7JMS5</accession>
<dbReference type="Bgee" id="WBGene00009595">
    <property type="expression patterns" value="Expressed in larva and 3 other cell types or tissues"/>
</dbReference>
<evidence type="ECO:0000256" key="5">
    <source>
        <dbReference type="ARBA" id="ARBA00022771"/>
    </source>
</evidence>
<dbReference type="PANTHER" id="PTHR13808:SF1">
    <property type="entry name" value="HISTONE ACETYLTRANSFERASE"/>
    <property type="match status" value="1"/>
</dbReference>
<keyword evidence="5 12" id="KW-0863">Zinc-finger</keyword>
<evidence type="ECO:0000256" key="1">
    <source>
        <dbReference type="ARBA" id="ARBA00004123"/>
    </source>
</evidence>
<keyword evidence="16" id="KW-1185">Reference proteome</keyword>
<dbReference type="InterPro" id="IPR013178">
    <property type="entry name" value="Histone_AcTrfase_Rtt109/CBP"/>
</dbReference>
<evidence type="ECO:0000256" key="7">
    <source>
        <dbReference type="ARBA" id="ARBA00022853"/>
    </source>
</evidence>
<sequence length="199" mass="22241">MLALHQDPVKRKLIQQQFVLLLHAHKCSQREKENNEFAARNQLLPHAACTLPHCSTMKEVLIHMTNCNVGRLCHFAHCASSRQIIAHWKDCSREDCPVCKPLKGIQDTPLQFSLPDVISLIGANGNSYGSADGEVIHQIGSSAMSVGEGGHQSRTNQETETNRQNQSQQPLMDINVQLNAEELELAFAELMKNPQLFHD</sequence>
<dbReference type="KEGG" id="cel:CELE_F40F12.7"/>
<dbReference type="SUPFAM" id="SSF57933">
    <property type="entry name" value="TAZ domain"/>
    <property type="match status" value="1"/>
</dbReference>